<dbReference type="Proteomes" id="UP000632339">
    <property type="component" value="Unassembled WGS sequence"/>
</dbReference>
<dbReference type="PANTHER" id="PTHR43280">
    <property type="entry name" value="ARAC-FAMILY TRANSCRIPTIONAL REGULATOR"/>
    <property type="match status" value="1"/>
</dbReference>
<dbReference type="SUPFAM" id="SSF46689">
    <property type="entry name" value="Homeodomain-like"/>
    <property type="match status" value="1"/>
</dbReference>
<feature type="compositionally biased region" description="Polar residues" evidence="4">
    <location>
        <begin position="181"/>
        <end position="196"/>
    </location>
</feature>
<dbReference type="Gene3D" id="1.10.10.60">
    <property type="entry name" value="Homeodomain-like"/>
    <property type="match status" value="1"/>
</dbReference>
<comment type="caution">
    <text evidence="6">The sequence shown here is derived from an EMBL/GenBank/DDBJ whole genome shotgun (WGS) entry which is preliminary data.</text>
</comment>
<feature type="region of interest" description="Disordered" evidence="4">
    <location>
        <begin position="176"/>
        <end position="220"/>
    </location>
</feature>
<evidence type="ECO:0000256" key="3">
    <source>
        <dbReference type="ARBA" id="ARBA00023163"/>
    </source>
</evidence>
<keyword evidence="3" id="KW-0804">Transcription</keyword>
<dbReference type="EMBL" id="BMLI01000001">
    <property type="protein sequence ID" value="GGM96143.1"/>
    <property type="molecule type" value="Genomic_DNA"/>
</dbReference>
<keyword evidence="7" id="KW-1185">Reference proteome</keyword>
<gene>
    <name evidence="6" type="ORF">GCM10010967_32110</name>
</gene>
<dbReference type="RefSeq" id="WP_019942821.1">
    <property type="nucleotide sequence ID" value="NZ_BMLI01000001.1"/>
</dbReference>
<sequence length="323" mass="36326">MQKKFDLKSFNLYQFLKHQNAHNFHTPFFLADKDTYRHAHVNFPFRTFAYGLGVTYSGDGDTFKIGSTDYTVGAHCLTTIGPGLVCQWAGNYTAEHDTVYFTEELFRDIRTNAFLQSLSFFFHGGNHVIRLTEAQTAKMRSLFEVLKELKNDNEAVPGIVYSLLKLADSFHGAAHAASDGNRVNTGLGNGTGSIESNADHASGDAPAPPANRASSRISSKQKITRAFRKLVAEHFPEHKEVAHYATELNITPKYLSEILQAELGKPAKTFIDEHVLMEAKSLLKQTTFSVQEICYWLGFEDASHFTKWFRKQAGVTPTEYRKE</sequence>
<accession>A0ABQ2I1Z9</accession>
<dbReference type="InterPro" id="IPR018060">
    <property type="entry name" value="HTH_AraC"/>
</dbReference>
<name>A0ABQ2I1Z9_9BACT</name>
<proteinExistence type="predicted"/>
<dbReference type="SMART" id="SM00342">
    <property type="entry name" value="HTH_ARAC"/>
    <property type="match status" value="1"/>
</dbReference>
<evidence type="ECO:0000256" key="4">
    <source>
        <dbReference type="SAM" id="MobiDB-lite"/>
    </source>
</evidence>
<dbReference type="InterPro" id="IPR020449">
    <property type="entry name" value="Tscrpt_reg_AraC-type_HTH"/>
</dbReference>
<evidence type="ECO:0000256" key="1">
    <source>
        <dbReference type="ARBA" id="ARBA00023015"/>
    </source>
</evidence>
<evidence type="ECO:0000259" key="5">
    <source>
        <dbReference type="PROSITE" id="PS01124"/>
    </source>
</evidence>
<keyword evidence="2" id="KW-0238">DNA-binding</keyword>
<dbReference type="PRINTS" id="PR00032">
    <property type="entry name" value="HTHARAC"/>
</dbReference>
<dbReference type="Pfam" id="PF12833">
    <property type="entry name" value="HTH_18"/>
    <property type="match status" value="1"/>
</dbReference>
<protein>
    <recommendedName>
        <fullName evidence="5">HTH araC/xylS-type domain-containing protein</fullName>
    </recommendedName>
</protein>
<reference evidence="7" key="1">
    <citation type="journal article" date="2019" name="Int. J. Syst. Evol. Microbiol.">
        <title>The Global Catalogue of Microorganisms (GCM) 10K type strain sequencing project: providing services to taxonomists for standard genome sequencing and annotation.</title>
        <authorList>
            <consortium name="The Broad Institute Genomics Platform"/>
            <consortium name="The Broad Institute Genome Sequencing Center for Infectious Disease"/>
            <person name="Wu L."/>
            <person name="Ma J."/>
        </authorList>
    </citation>
    <scope>NUCLEOTIDE SEQUENCE [LARGE SCALE GENOMIC DNA]</scope>
    <source>
        <strain evidence="7">CGMCC 1.6375</strain>
    </source>
</reference>
<feature type="domain" description="HTH araC/xylS-type" evidence="5">
    <location>
        <begin position="225"/>
        <end position="323"/>
    </location>
</feature>
<dbReference type="PROSITE" id="PS01124">
    <property type="entry name" value="HTH_ARAC_FAMILY_2"/>
    <property type="match status" value="1"/>
</dbReference>
<dbReference type="InterPro" id="IPR009057">
    <property type="entry name" value="Homeodomain-like_sf"/>
</dbReference>
<evidence type="ECO:0000256" key="2">
    <source>
        <dbReference type="ARBA" id="ARBA00023125"/>
    </source>
</evidence>
<organism evidence="6 7">
    <name type="scientific">Dyadobacter beijingensis</name>
    <dbReference type="NCBI Taxonomy" id="365489"/>
    <lineage>
        <taxon>Bacteria</taxon>
        <taxon>Pseudomonadati</taxon>
        <taxon>Bacteroidota</taxon>
        <taxon>Cytophagia</taxon>
        <taxon>Cytophagales</taxon>
        <taxon>Spirosomataceae</taxon>
        <taxon>Dyadobacter</taxon>
    </lineage>
</organism>
<dbReference type="PANTHER" id="PTHR43280:SF32">
    <property type="entry name" value="TRANSCRIPTIONAL REGULATORY PROTEIN"/>
    <property type="match status" value="1"/>
</dbReference>
<keyword evidence="1" id="KW-0805">Transcription regulation</keyword>
<evidence type="ECO:0000313" key="7">
    <source>
        <dbReference type="Proteomes" id="UP000632339"/>
    </source>
</evidence>
<evidence type="ECO:0000313" key="6">
    <source>
        <dbReference type="EMBL" id="GGM96143.1"/>
    </source>
</evidence>